<feature type="domain" description="OmpR/PhoB-type" evidence="11">
    <location>
        <begin position="127"/>
        <end position="223"/>
    </location>
</feature>
<dbReference type="SMART" id="SM00862">
    <property type="entry name" value="Trans_reg_C"/>
    <property type="match status" value="1"/>
</dbReference>
<dbReference type="InterPro" id="IPR011006">
    <property type="entry name" value="CheY-like_superfamily"/>
</dbReference>
<evidence type="ECO:0000256" key="4">
    <source>
        <dbReference type="ARBA" id="ARBA00023015"/>
    </source>
</evidence>
<dbReference type="Gene3D" id="3.40.50.2300">
    <property type="match status" value="1"/>
</dbReference>
<dbReference type="RefSeq" id="WP_019679801.1">
    <property type="nucleotide sequence ID" value="NZ_ATAX01000028.1"/>
</dbReference>
<comment type="caution">
    <text evidence="12">The sequence shown here is derived from an EMBL/GenBank/DDBJ whole genome shotgun (WGS) entry which is preliminary data.</text>
</comment>
<dbReference type="Pfam" id="PF00486">
    <property type="entry name" value="Trans_reg_C"/>
    <property type="match status" value="1"/>
</dbReference>
<dbReference type="GO" id="GO:0005829">
    <property type="term" value="C:cytosol"/>
    <property type="evidence" value="ECO:0007669"/>
    <property type="project" value="TreeGrafter"/>
</dbReference>
<evidence type="ECO:0000256" key="1">
    <source>
        <dbReference type="ARBA" id="ARBA00018672"/>
    </source>
</evidence>
<dbReference type="PATRIC" id="fig|1341157.4.peg.2533"/>
<keyword evidence="13" id="KW-1185">Reference proteome</keyword>
<dbReference type="GO" id="GO:0000976">
    <property type="term" value="F:transcription cis-regulatory region binding"/>
    <property type="evidence" value="ECO:0007669"/>
    <property type="project" value="TreeGrafter"/>
</dbReference>
<evidence type="ECO:0000259" key="10">
    <source>
        <dbReference type="PROSITE" id="PS50110"/>
    </source>
</evidence>
<feature type="domain" description="Response regulatory" evidence="10">
    <location>
        <begin position="3"/>
        <end position="118"/>
    </location>
</feature>
<dbReference type="SMART" id="SM00448">
    <property type="entry name" value="REC"/>
    <property type="match status" value="1"/>
</dbReference>
<name>W7UGH5_RUMFL</name>
<dbReference type="CDD" id="cd00383">
    <property type="entry name" value="trans_reg_C"/>
    <property type="match status" value="1"/>
</dbReference>
<dbReference type="EMBL" id="ATAX01000028">
    <property type="protein sequence ID" value="EWM53048.1"/>
    <property type="molecule type" value="Genomic_DNA"/>
</dbReference>
<evidence type="ECO:0000256" key="7">
    <source>
        <dbReference type="ARBA" id="ARBA00024867"/>
    </source>
</evidence>
<dbReference type="InterPro" id="IPR016032">
    <property type="entry name" value="Sig_transdc_resp-reg_C-effctor"/>
</dbReference>
<dbReference type="InterPro" id="IPR036388">
    <property type="entry name" value="WH-like_DNA-bd_sf"/>
</dbReference>
<evidence type="ECO:0000259" key="11">
    <source>
        <dbReference type="PROSITE" id="PS51755"/>
    </source>
</evidence>
<dbReference type="AlphaFoldDB" id="W7UGH5"/>
<accession>W7UGH5</accession>
<evidence type="ECO:0000256" key="8">
    <source>
        <dbReference type="PROSITE-ProRule" id="PRU00169"/>
    </source>
</evidence>
<dbReference type="CDD" id="cd17574">
    <property type="entry name" value="REC_OmpR"/>
    <property type="match status" value="1"/>
</dbReference>
<feature type="DNA-binding region" description="OmpR/PhoB-type" evidence="9">
    <location>
        <begin position="127"/>
        <end position="223"/>
    </location>
</feature>
<dbReference type="PROSITE" id="PS51755">
    <property type="entry name" value="OMPR_PHOB"/>
    <property type="match status" value="1"/>
</dbReference>
<dbReference type="Proteomes" id="UP000019365">
    <property type="component" value="Unassembled WGS sequence"/>
</dbReference>
<organism evidence="12 13">
    <name type="scientific">Ruminococcus flavefaciens 007c</name>
    <dbReference type="NCBI Taxonomy" id="1341157"/>
    <lineage>
        <taxon>Bacteria</taxon>
        <taxon>Bacillati</taxon>
        <taxon>Bacillota</taxon>
        <taxon>Clostridia</taxon>
        <taxon>Eubacteriales</taxon>
        <taxon>Oscillospiraceae</taxon>
        <taxon>Ruminococcus</taxon>
    </lineage>
</organism>
<dbReference type="GO" id="GO:0032993">
    <property type="term" value="C:protein-DNA complex"/>
    <property type="evidence" value="ECO:0007669"/>
    <property type="project" value="TreeGrafter"/>
</dbReference>
<reference evidence="12 13" key="1">
    <citation type="journal article" date="2014" name="PLoS ONE">
        <title>Rumen cellulosomics: divergent fiber-degrading strategies revealed by comparative genome-wide analysis of six ruminococcal strains.</title>
        <authorList>
            <person name="Dassa B."/>
            <person name="Borovok I."/>
            <person name="Ruimy-Israeli V."/>
            <person name="Lamed R."/>
            <person name="Flint H.J."/>
            <person name="Duncan S.H."/>
            <person name="Henrissat B."/>
            <person name="Coutinho P."/>
            <person name="Morrison M."/>
            <person name="Mosoni P."/>
            <person name="Yeoman C.J."/>
            <person name="White B.A."/>
            <person name="Bayer E.A."/>
        </authorList>
    </citation>
    <scope>NUCLEOTIDE SEQUENCE [LARGE SCALE GENOMIC DNA]</scope>
    <source>
        <strain evidence="12 13">007c</strain>
    </source>
</reference>
<evidence type="ECO:0000256" key="6">
    <source>
        <dbReference type="ARBA" id="ARBA00023163"/>
    </source>
</evidence>
<sequence>MNNILLIEDDTRISEVITKYFCNRGVSILPVYSGDDALDTINGGLEGFDLILLDVMLPGTDGFTLCREIRRKSDIPVIFITARVREEDMLYGYDIGCDDYIMKPFMLSALYAKCEALVKRDRGTILDTLLTCGDISLDTRKLVCCVNGTETELAPKEFEILRYLMSHQGWTIDRDKLLSAVWGSDFFGNDRIVDNHIKKLRKALGSAGGQIKTIIGRGYRLSEK</sequence>
<dbReference type="PANTHER" id="PTHR48111:SF1">
    <property type="entry name" value="TWO-COMPONENT RESPONSE REGULATOR ORR33"/>
    <property type="match status" value="1"/>
</dbReference>
<evidence type="ECO:0000256" key="2">
    <source>
        <dbReference type="ARBA" id="ARBA00022553"/>
    </source>
</evidence>
<dbReference type="GO" id="GO:0000156">
    <property type="term" value="F:phosphorelay response regulator activity"/>
    <property type="evidence" value="ECO:0007669"/>
    <property type="project" value="TreeGrafter"/>
</dbReference>
<keyword evidence="5 9" id="KW-0238">DNA-binding</keyword>
<dbReference type="InterPro" id="IPR001867">
    <property type="entry name" value="OmpR/PhoB-type_DNA-bd"/>
</dbReference>
<dbReference type="SUPFAM" id="SSF46894">
    <property type="entry name" value="C-terminal effector domain of the bipartite response regulators"/>
    <property type="match status" value="1"/>
</dbReference>
<evidence type="ECO:0000313" key="13">
    <source>
        <dbReference type="Proteomes" id="UP000019365"/>
    </source>
</evidence>
<dbReference type="PROSITE" id="PS50110">
    <property type="entry name" value="RESPONSE_REGULATORY"/>
    <property type="match status" value="1"/>
</dbReference>
<dbReference type="InterPro" id="IPR001789">
    <property type="entry name" value="Sig_transdc_resp-reg_receiver"/>
</dbReference>
<dbReference type="GO" id="GO:0006355">
    <property type="term" value="P:regulation of DNA-templated transcription"/>
    <property type="evidence" value="ECO:0007669"/>
    <property type="project" value="InterPro"/>
</dbReference>
<dbReference type="OrthoDB" id="9790442at2"/>
<dbReference type="eggNOG" id="COG0745">
    <property type="taxonomic scope" value="Bacteria"/>
</dbReference>
<keyword evidence="3" id="KW-0902">Two-component regulatory system</keyword>
<dbReference type="PANTHER" id="PTHR48111">
    <property type="entry name" value="REGULATOR OF RPOS"/>
    <property type="match status" value="1"/>
</dbReference>
<evidence type="ECO:0000256" key="5">
    <source>
        <dbReference type="ARBA" id="ARBA00023125"/>
    </source>
</evidence>
<keyword evidence="4" id="KW-0805">Transcription regulation</keyword>
<evidence type="ECO:0000256" key="9">
    <source>
        <dbReference type="PROSITE-ProRule" id="PRU01091"/>
    </source>
</evidence>
<gene>
    <name evidence="12" type="ORF">RF007C_15670</name>
</gene>
<feature type="modified residue" description="4-aspartylphosphate" evidence="8">
    <location>
        <position position="54"/>
    </location>
</feature>
<keyword evidence="6" id="KW-0804">Transcription</keyword>
<protein>
    <recommendedName>
        <fullName evidence="1">Stage 0 sporulation protein A homolog</fullName>
    </recommendedName>
</protein>
<evidence type="ECO:0000256" key="3">
    <source>
        <dbReference type="ARBA" id="ARBA00023012"/>
    </source>
</evidence>
<keyword evidence="2 8" id="KW-0597">Phosphoprotein</keyword>
<dbReference type="SUPFAM" id="SSF52172">
    <property type="entry name" value="CheY-like"/>
    <property type="match status" value="1"/>
</dbReference>
<evidence type="ECO:0000313" key="12">
    <source>
        <dbReference type="EMBL" id="EWM53048.1"/>
    </source>
</evidence>
<dbReference type="Gene3D" id="1.10.10.10">
    <property type="entry name" value="Winged helix-like DNA-binding domain superfamily/Winged helix DNA-binding domain"/>
    <property type="match status" value="1"/>
</dbReference>
<dbReference type="Pfam" id="PF00072">
    <property type="entry name" value="Response_reg"/>
    <property type="match status" value="1"/>
</dbReference>
<proteinExistence type="predicted"/>
<comment type="function">
    <text evidence="7">May play the central regulatory role in sporulation. It may be an element of the effector pathway responsible for the activation of sporulation genes in response to nutritional stress. Spo0A may act in concert with spo0H (a sigma factor) to control the expression of some genes that are critical to the sporulation process.</text>
</comment>
<dbReference type="InterPro" id="IPR039420">
    <property type="entry name" value="WalR-like"/>
</dbReference>